<keyword evidence="3" id="KW-1185">Reference proteome</keyword>
<comment type="caution">
    <text evidence="2">The sequence shown here is derived from an EMBL/GenBank/DDBJ whole genome shotgun (WGS) entry which is preliminary data.</text>
</comment>
<feature type="region of interest" description="Disordered" evidence="1">
    <location>
        <begin position="147"/>
        <end position="204"/>
    </location>
</feature>
<dbReference type="EMBL" id="JARJLG010000085">
    <property type="protein sequence ID" value="KAJ7749525.1"/>
    <property type="molecule type" value="Genomic_DNA"/>
</dbReference>
<name>A0AAD7ISQ5_9AGAR</name>
<accession>A0AAD7ISQ5</accession>
<organism evidence="2 3">
    <name type="scientific">Mycena maculata</name>
    <dbReference type="NCBI Taxonomy" id="230809"/>
    <lineage>
        <taxon>Eukaryota</taxon>
        <taxon>Fungi</taxon>
        <taxon>Dikarya</taxon>
        <taxon>Basidiomycota</taxon>
        <taxon>Agaricomycotina</taxon>
        <taxon>Agaricomycetes</taxon>
        <taxon>Agaricomycetidae</taxon>
        <taxon>Agaricales</taxon>
        <taxon>Marasmiineae</taxon>
        <taxon>Mycenaceae</taxon>
        <taxon>Mycena</taxon>
    </lineage>
</organism>
<dbReference type="Proteomes" id="UP001215280">
    <property type="component" value="Unassembled WGS sequence"/>
</dbReference>
<evidence type="ECO:0000313" key="2">
    <source>
        <dbReference type="EMBL" id="KAJ7749525.1"/>
    </source>
</evidence>
<proteinExistence type="predicted"/>
<evidence type="ECO:0000313" key="3">
    <source>
        <dbReference type="Proteomes" id="UP001215280"/>
    </source>
</evidence>
<evidence type="ECO:0000256" key="1">
    <source>
        <dbReference type="SAM" id="MobiDB-lite"/>
    </source>
</evidence>
<dbReference type="AlphaFoldDB" id="A0AAD7ISQ5"/>
<reference evidence="2" key="1">
    <citation type="submission" date="2023-03" db="EMBL/GenBank/DDBJ databases">
        <title>Massive genome expansion in bonnet fungi (Mycena s.s.) driven by repeated elements and novel gene families across ecological guilds.</title>
        <authorList>
            <consortium name="Lawrence Berkeley National Laboratory"/>
            <person name="Harder C.B."/>
            <person name="Miyauchi S."/>
            <person name="Viragh M."/>
            <person name="Kuo A."/>
            <person name="Thoen E."/>
            <person name="Andreopoulos B."/>
            <person name="Lu D."/>
            <person name="Skrede I."/>
            <person name="Drula E."/>
            <person name="Henrissat B."/>
            <person name="Morin E."/>
            <person name="Kohler A."/>
            <person name="Barry K."/>
            <person name="LaButti K."/>
            <person name="Morin E."/>
            <person name="Salamov A."/>
            <person name="Lipzen A."/>
            <person name="Mereny Z."/>
            <person name="Hegedus B."/>
            <person name="Baldrian P."/>
            <person name="Stursova M."/>
            <person name="Weitz H."/>
            <person name="Taylor A."/>
            <person name="Grigoriev I.V."/>
            <person name="Nagy L.G."/>
            <person name="Martin F."/>
            <person name="Kauserud H."/>
        </authorList>
    </citation>
    <scope>NUCLEOTIDE SEQUENCE</scope>
    <source>
        <strain evidence="2">CBHHK188m</strain>
    </source>
</reference>
<sequence>MASSSISEEYRGMSGCIKPAMTMLADIAQPYVQVMSTVAKESGIEIGEDSIHGGRGCLVEVSQKIYQSGRDDDTTVGQKGMVVAAQGGFPSRATTLVEIDTGYEITKDPVIFSLPSTEHISMRYQRASNYFCSRRGIQMDMVAIETPGIMPPSRSPQPKHRFPVNADHDGDGDESILDDEAEESKGSARRSASDLQENPPTKKIRLDGFFHTEEIVCWADLPNTNCKRAFELRKRDLSPI</sequence>
<gene>
    <name evidence="2" type="ORF">DFH07DRAFT_1034868</name>
</gene>
<protein>
    <submittedName>
        <fullName evidence="2">Uncharacterized protein</fullName>
    </submittedName>
</protein>
<feature type="compositionally biased region" description="Acidic residues" evidence="1">
    <location>
        <begin position="170"/>
        <end position="182"/>
    </location>
</feature>